<dbReference type="AlphaFoldDB" id="A0A6V6Y4B3"/>
<sequence>MTMIPEMDQQAYLDRMLGALRNTEDKSPNSFSYDNLSAVAFLAEDIHRLITYLSEQFDIENLEGRDLETRIYQIAGLTRKQPTIAHGLAKAEGQPGARLPKGTLLKGGSTDYTTRDDYIIMEDGTAKIEFFALASGGEGNLSRGIVLKPSPQLTGIKKITTIAEVNNGYDMESDDDFRERFYDKLQNPPKAGNPSHYKLWAEEIDGIGGAKVFRTWKGPSTVKVVVVGMDRKGVDEDMIKTVKDHIMLEAPIHWEDLTVESAKEIPMEVKLKLTIQPGFALEDVKRDMTEAIDEYLYTVAFSQSFVSFAKVGGHILATPGVKDYEDLTINGKADNLVLEDTDVATLSSIEVIA</sequence>
<reference evidence="5 6" key="1">
    <citation type="submission" date="2020-06" db="EMBL/GenBank/DDBJ databases">
        <authorList>
            <person name="Criscuolo A."/>
        </authorList>
    </citation>
    <scope>NUCLEOTIDE SEQUENCE [LARGE SCALE GENOMIC DNA]</scope>
    <source>
        <strain evidence="5">1804121828</strain>
    </source>
</reference>
<dbReference type="InterPro" id="IPR052399">
    <property type="entry name" value="Phage_Baseplate_Assmbl_Protein"/>
</dbReference>
<evidence type="ECO:0000313" key="5">
    <source>
        <dbReference type="EMBL" id="CAC9931657.1"/>
    </source>
</evidence>
<accession>A0A6V6Y4B3</accession>
<dbReference type="PANTHER" id="PTHR37829">
    <property type="entry name" value="PHAGE-LIKE ELEMENT PBSX PROTEIN XKDT"/>
    <property type="match status" value="1"/>
</dbReference>
<evidence type="ECO:0000259" key="4">
    <source>
        <dbReference type="Pfam" id="PF26079"/>
    </source>
</evidence>
<dbReference type="RefSeq" id="WP_180499943.1">
    <property type="nucleotide sequence ID" value="NZ_CAIJCS010000019.1"/>
</dbReference>
<dbReference type="InterPro" id="IPR058530">
    <property type="entry name" value="Baseplate_J-like_C"/>
</dbReference>
<dbReference type="Pfam" id="PF26078">
    <property type="entry name" value="Baseplate_J_M"/>
    <property type="match status" value="1"/>
</dbReference>
<proteinExistence type="inferred from homology"/>
<comment type="caution">
    <text evidence="5">The sequence shown here is derived from an EMBL/GenBank/DDBJ whole genome shotgun (WGS) entry which is preliminary data.</text>
</comment>
<feature type="domain" description="Baseplate J-like C-terminal" evidence="4">
    <location>
        <begin position="268"/>
        <end position="352"/>
    </location>
</feature>
<organism evidence="5 6">
    <name type="scientific">Aedoeadaptatus nemausensis</name>
    <dbReference type="NCBI Taxonomy" id="2582829"/>
    <lineage>
        <taxon>Bacteria</taxon>
        <taxon>Bacillati</taxon>
        <taxon>Bacillota</taxon>
        <taxon>Tissierellia</taxon>
        <taxon>Tissierellales</taxon>
        <taxon>Peptoniphilaceae</taxon>
        <taxon>Aedoeadaptatus</taxon>
    </lineage>
</organism>
<protein>
    <submittedName>
        <fullName evidence="5">Uncharacterized protein</fullName>
    </submittedName>
</protein>
<comment type="similarity">
    <text evidence="1">Belongs to the Mu gp47/PBSX XkdT family.</text>
</comment>
<dbReference type="Pfam" id="PF26079">
    <property type="entry name" value="Baseplate_J_C"/>
    <property type="match status" value="1"/>
</dbReference>
<feature type="domain" description="Baseplate J-like central" evidence="3">
    <location>
        <begin position="189"/>
        <end position="252"/>
    </location>
</feature>
<name>A0A6V6Y4B3_9FIRM</name>
<dbReference type="Pfam" id="PF04865">
    <property type="entry name" value="Baseplate_J"/>
    <property type="match status" value="1"/>
</dbReference>
<dbReference type="InterPro" id="IPR058531">
    <property type="entry name" value="Baseplate_J_M"/>
</dbReference>
<dbReference type="EMBL" id="CAIJCS010000019">
    <property type="protein sequence ID" value="CAC9931657.1"/>
    <property type="molecule type" value="Genomic_DNA"/>
</dbReference>
<dbReference type="PANTHER" id="PTHR37829:SF3">
    <property type="entry name" value="PROTEIN JAYE-RELATED"/>
    <property type="match status" value="1"/>
</dbReference>
<dbReference type="Proteomes" id="UP000586454">
    <property type="component" value="Unassembled WGS sequence"/>
</dbReference>
<evidence type="ECO:0000313" key="6">
    <source>
        <dbReference type="Proteomes" id="UP000586454"/>
    </source>
</evidence>
<gene>
    <name evidence="5" type="ORF">PEPNEM18_01031</name>
</gene>
<dbReference type="InterPro" id="IPR006949">
    <property type="entry name" value="Barrel_Baseplate_J-like"/>
</dbReference>
<evidence type="ECO:0000259" key="3">
    <source>
        <dbReference type="Pfam" id="PF26078"/>
    </source>
</evidence>
<keyword evidence="6" id="KW-1185">Reference proteome</keyword>
<evidence type="ECO:0000259" key="2">
    <source>
        <dbReference type="Pfam" id="PF04865"/>
    </source>
</evidence>
<feature type="domain" description="Baseplate protein J-like barrel" evidence="2">
    <location>
        <begin position="92"/>
        <end position="168"/>
    </location>
</feature>
<evidence type="ECO:0000256" key="1">
    <source>
        <dbReference type="ARBA" id="ARBA00038087"/>
    </source>
</evidence>